<evidence type="ECO:0000313" key="2">
    <source>
        <dbReference type="EMBL" id="EFV12091.1"/>
    </source>
</evidence>
<protein>
    <recommendedName>
        <fullName evidence="1">ABM domain-containing protein</fullName>
    </recommendedName>
</protein>
<reference evidence="2 3" key="1">
    <citation type="journal article" date="2011" name="Stand. Genomic Sci.">
        <title>High quality draft genome sequence of Segniliparus rugosus CDC 945(T)= (ATCC BAA-974(T)).</title>
        <authorList>
            <person name="Earl A.M."/>
            <person name="Desjardins C.A."/>
            <person name="Fitzgerald M.G."/>
            <person name="Arachchi H.M."/>
            <person name="Zeng Q."/>
            <person name="Mehta T."/>
            <person name="Griggs A."/>
            <person name="Birren B.W."/>
            <person name="Toney N.C."/>
            <person name="Carr J."/>
            <person name="Posey J."/>
            <person name="Butler W.R."/>
        </authorList>
    </citation>
    <scope>NUCLEOTIDE SEQUENCE [LARGE SCALE GENOMIC DNA]</scope>
    <source>
        <strain evidence="3">ATCC BAA-974 / DSM 45345 / CCUG 50838 / CIP 108380 / JCM 13579 / CDC 945</strain>
    </source>
</reference>
<feature type="domain" description="ABM" evidence="1">
    <location>
        <begin position="3"/>
        <end position="95"/>
    </location>
</feature>
<dbReference type="GO" id="GO:0005829">
    <property type="term" value="C:cytosol"/>
    <property type="evidence" value="ECO:0007669"/>
    <property type="project" value="TreeGrafter"/>
</dbReference>
<dbReference type="GO" id="GO:0016491">
    <property type="term" value="F:oxidoreductase activity"/>
    <property type="evidence" value="ECO:0007669"/>
    <property type="project" value="TreeGrafter"/>
</dbReference>
<dbReference type="Gene3D" id="3.30.70.100">
    <property type="match status" value="1"/>
</dbReference>
<accession>E5XU92</accession>
<dbReference type="OrthoDB" id="3695636at2"/>
<dbReference type="eggNOG" id="COG1359">
    <property type="taxonomic scope" value="Bacteria"/>
</dbReference>
<sequence>MTYHVFVHFDVPPDKREDFVKAASFDASGSLEGEPGTLRFEVLQDADNPNRFYLDEVYEDEEAFIYHSKQETIKKFYELVGGYAQGPNFWARSTKRNGTVVKENGS</sequence>
<keyword evidence="3" id="KW-1185">Reference proteome</keyword>
<dbReference type="SUPFAM" id="SSF54909">
    <property type="entry name" value="Dimeric alpha+beta barrel"/>
    <property type="match status" value="1"/>
</dbReference>
<dbReference type="InterPro" id="IPR007138">
    <property type="entry name" value="ABM_dom"/>
</dbReference>
<dbReference type="InterPro" id="IPR011008">
    <property type="entry name" value="Dimeric_a/b-barrel"/>
</dbReference>
<gene>
    <name evidence="2" type="ORF">HMPREF9336_03064</name>
</gene>
<dbReference type="EMBL" id="ACZI02000001">
    <property type="protein sequence ID" value="EFV12091.1"/>
    <property type="molecule type" value="Genomic_DNA"/>
</dbReference>
<dbReference type="Pfam" id="PF03992">
    <property type="entry name" value="ABM"/>
    <property type="match status" value="1"/>
</dbReference>
<dbReference type="PROSITE" id="PS51725">
    <property type="entry name" value="ABM"/>
    <property type="match status" value="1"/>
</dbReference>
<dbReference type="STRING" id="679197.HMPREF9336_03064"/>
<dbReference type="RefSeq" id="WP_007471772.1">
    <property type="nucleotide sequence ID" value="NZ_KI391953.1"/>
</dbReference>
<name>E5XU92_SEGRC</name>
<organism evidence="2 3">
    <name type="scientific">Segniliparus rugosus (strain ATCC BAA-974 / DSM 45345 / CCUG 50838 / CIP 108380 / JCM 13579 / CDC 945)</name>
    <dbReference type="NCBI Taxonomy" id="679197"/>
    <lineage>
        <taxon>Bacteria</taxon>
        <taxon>Bacillati</taxon>
        <taxon>Actinomycetota</taxon>
        <taxon>Actinomycetes</taxon>
        <taxon>Mycobacteriales</taxon>
        <taxon>Segniliparaceae</taxon>
        <taxon>Segniliparus</taxon>
    </lineage>
</organism>
<evidence type="ECO:0000313" key="3">
    <source>
        <dbReference type="Proteomes" id="UP000004816"/>
    </source>
</evidence>
<dbReference type="HOGENOM" id="CLU_131496_3_2_11"/>
<proteinExistence type="predicted"/>
<dbReference type="PANTHER" id="PTHR33336">
    <property type="entry name" value="QUINOL MONOOXYGENASE YGIN-RELATED"/>
    <property type="match status" value="1"/>
</dbReference>
<dbReference type="Proteomes" id="UP000004816">
    <property type="component" value="Unassembled WGS sequence"/>
</dbReference>
<comment type="caution">
    <text evidence="2">The sequence shown here is derived from an EMBL/GenBank/DDBJ whole genome shotgun (WGS) entry which is preliminary data.</text>
</comment>
<dbReference type="PANTHER" id="PTHR33336:SF1">
    <property type="entry name" value="(4S)-4-HYDROXY-5-PHOSPHONOOXYPENTANE-2,3-DIONE ISOMERASE"/>
    <property type="match status" value="1"/>
</dbReference>
<evidence type="ECO:0000259" key="1">
    <source>
        <dbReference type="PROSITE" id="PS51725"/>
    </source>
</evidence>
<dbReference type="AlphaFoldDB" id="E5XU92"/>
<dbReference type="InterPro" id="IPR050744">
    <property type="entry name" value="AI-2_Isomerase_LsrG"/>
</dbReference>